<evidence type="ECO:0000313" key="2">
    <source>
        <dbReference type="Proteomes" id="UP000828048"/>
    </source>
</evidence>
<name>A0ACB7YVV8_9ERIC</name>
<keyword evidence="2" id="KW-1185">Reference proteome</keyword>
<comment type="caution">
    <text evidence="1">The sequence shown here is derived from an EMBL/GenBank/DDBJ whole genome shotgun (WGS) entry which is preliminary data.</text>
</comment>
<dbReference type="EMBL" id="CM037153">
    <property type="protein sequence ID" value="KAH7857613.1"/>
    <property type="molecule type" value="Genomic_DNA"/>
</dbReference>
<dbReference type="Proteomes" id="UP000828048">
    <property type="component" value="Chromosome 3"/>
</dbReference>
<proteinExistence type="predicted"/>
<protein>
    <submittedName>
        <fullName evidence="1">Uncharacterized protein</fullName>
    </submittedName>
</protein>
<sequence>MVHEFIENSRFEIDFKLGTALADMYAKCGDIDNSLKIFNAMSKKELFAWSAMIVGLANQELGPKYFKPMNDIHGITSKLEHYGSMVDILGRAGRVQESRELIRKEAAAHLLALEHHVDGNYILLCNIYSGFTKWDKVMNIRRRMKSTDTQKGPRSSSIE</sequence>
<reference evidence="1 2" key="1">
    <citation type="journal article" date="2021" name="Hortic Res">
        <title>High-quality reference genome and annotation aids understanding of berry development for evergreen blueberry (Vaccinium darrowii).</title>
        <authorList>
            <person name="Yu J."/>
            <person name="Hulse-Kemp A.M."/>
            <person name="Babiker E."/>
            <person name="Staton M."/>
        </authorList>
    </citation>
    <scope>NUCLEOTIDE SEQUENCE [LARGE SCALE GENOMIC DNA]</scope>
    <source>
        <strain evidence="2">cv. NJ 8807/NJ 8810</strain>
        <tissue evidence="1">Young leaf</tissue>
    </source>
</reference>
<gene>
    <name evidence="1" type="ORF">Vadar_014575</name>
</gene>
<evidence type="ECO:0000313" key="1">
    <source>
        <dbReference type="EMBL" id="KAH7857613.1"/>
    </source>
</evidence>
<organism evidence="1 2">
    <name type="scientific">Vaccinium darrowii</name>
    <dbReference type="NCBI Taxonomy" id="229202"/>
    <lineage>
        <taxon>Eukaryota</taxon>
        <taxon>Viridiplantae</taxon>
        <taxon>Streptophyta</taxon>
        <taxon>Embryophyta</taxon>
        <taxon>Tracheophyta</taxon>
        <taxon>Spermatophyta</taxon>
        <taxon>Magnoliopsida</taxon>
        <taxon>eudicotyledons</taxon>
        <taxon>Gunneridae</taxon>
        <taxon>Pentapetalae</taxon>
        <taxon>asterids</taxon>
        <taxon>Ericales</taxon>
        <taxon>Ericaceae</taxon>
        <taxon>Vaccinioideae</taxon>
        <taxon>Vaccinieae</taxon>
        <taxon>Vaccinium</taxon>
    </lineage>
</organism>
<accession>A0ACB7YVV8</accession>